<evidence type="ECO:0000313" key="3">
    <source>
        <dbReference type="Proteomes" id="UP001066276"/>
    </source>
</evidence>
<feature type="region of interest" description="Disordered" evidence="1">
    <location>
        <begin position="1"/>
        <end position="33"/>
    </location>
</feature>
<protein>
    <submittedName>
        <fullName evidence="2">Uncharacterized protein</fullName>
    </submittedName>
</protein>
<sequence>MPHCHRREPRESNNAIKNSLAGRRRKMEMNAAGSPALGRRILINSAEAELMNKSKCISNRRGRSQAEGPFICGTESTERRTTVTQQALDSTGLDYATPRSENKHIIVR</sequence>
<gene>
    <name evidence="2" type="ORF">NDU88_006306</name>
</gene>
<comment type="caution">
    <text evidence="2">The sequence shown here is derived from an EMBL/GenBank/DDBJ whole genome shotgun (WGS) entry which is preliminary data.</text>
</comment>
<dbReference type="Proteomes" id="UP001066276">
    <property type="component" value="Chromosome 9"/>
</dbReference>
<evidence type="ECO:0000256" key="1">
    <source>
        <dbReference type="SAM" id="MobiDB-lite"/>
    </source>
</evidence>
<name>A0AAV7MYW4_PLEWA</name>
<organism evidence="2 3">
    <name type="scientific">Pleurodeles waltl</name>
    <name type="common">Iberian ribbed newt</name>
    <dbReference type="NCBI Taxonomy" id="8319"/>
    <lineage>
        <taxon>Eukaryota</taxon>
        <taxon>Metazoa</taxon>
        <taxon>Chordata</taxon>
        <taxon>Craniata</taxon>
        <taxon>Vertebrata</taxon>
        <taxon>Euteleostomi</taxon>
        <taxon>Amphibia</taxon>
        <taxon>Batrachia</taxon>
        <taxon>Caudata</taxon>
        <taxon>Salamandroidea</taxon>
        <taxon>Salamandridae</taxon>
        <taxon>Pleurodelinae</taxon>
        <taxon>Pleurodeles</taxon>
    </lineage>
</organism>
<dbReference type="EMBL" id="JANPWB010000013">
    <property type="protein sequence ID" value="KAJ1108936.1"/>
    <property type="molecule type" value="Genomic_DNA"/>
</dbReference>
<evidence type="ECO:0000313" key="2">
    <source>
        <dbReference type="EMBL" id="KAJ1108936.1"/>
    </source>
</evidence>
<keyword evidence="3" id="KW-1185">Reference proteome</keyword>
<reference evidence="2" key="1">
    <citation type="journal article" date="2022" name="bioRxiv">
        <title>Sequencing and chromosome-scale assembly of the giantPleurodeles waltlgenome.</title>
        <authorList>
            <person name="Brown T."/>
            <person name="Elewa A."/>
            <person name="Iarovenko S."/>
            <person name="Subramanian E."/>
            <person name="Araus A.J."/>
            <person name="Petzold A."/>
            <person name="Susuki M."/>
            <person name="Suzuki K.-i.T."/>
            <person name="Hayashi T."/>
            <person name="Toyoda A."/>
            <person name="Oliveira C."/>
            <person name="Osipova E."/>
            <person name="Leigh N.D."/>
            <person name="Simon A."/>
            <person name="Yun M.H."/>
        </authorList>
    </citation>
    <scope>NUCLEOTIDE SEQUENCE</scope>
    <source>
        <strain evidence="2">20211129_DDA</strain>
        <tissue evidence="2">Liver</tissue>
    </source>
</reference>
<dbReference type="AlphaFoldDB" id="A0AAV7MYW4"/>
<proteinExistence type="predicted"/>
<accession>A0AAV7MYW4</accession>